<feature type="domain" description="F-box/LRR-repeat protein 15-like leucin rich repeat" evidence="3">
    <location>
        <begin position="151"/>
        <end position="280"/>
    </location>
</feature>
<dbReference type="Pfam" id="PF12937">
    <property type="entry name" value="F-box-like"/>
    <property type="match status" value="1"/>
</dbReference>
<accession>A0A8H5F3T3</accession>
<dbReference type="InterPro" id="IPR006553">
    <property type="entry name" value="Leu-rich_rpt_Cys-con_subtyp"/>
</dbReference>
<dbReference type="OrthoDB" id="10257471at2759"/>
<dbReference type="PANTHER" id="PTHR13318:SF95">
    <property type="entry name" value="F-BOX PROTEIN YLR352W"/>
    <property type="match status" value="1"/>
</dbReference>
<dbReference type="Proteomes" id="UP000567179">
    <property type="component" value="Unassembled WGS sequence"/>
</dbReference>
<dbReference type="InterPro" id="IPR036047">
    <property type="entry name" value="F-box-like_dom_sf"/>
</dbReference>
<evidence type="ECO:0000313" key="4">
    <source>
        <dbReference type="EMBL" id="KAF5322527.1"/>
    </source>
</evidence>
<feature type="domain" description="F-box" evidence="2">
    <location>
        <begin position="60"/>
        <end position="105"/>
    </location>
</feature>
<evidence type="ECO:0000259" key="2">
    <source>
        <dbReference type="Pfam" id="PF12937"/>
    </source>
</evidence>
<reference evidence="4 5" key="1">
    <citation type="journal article" date="2020" name="ISME J.">
        <title>Uncovering the hidden diversity of litter-decomposition mechanisms in mushroom-forming fungi.</title>
        <authorList>
            <person name="Floudas D."/>
            <person name="Bentzer J."/>
            <person name="Ahren D."/>
            <person name="Johansson T."/>
            <person name="Persson P."/>
            <person name="Tunlid A."/>
        </authorList>
    </citation>
    <scope>NUCLEOTIDE SEQUENCE [LARGE SCALE GENOMIC DNA]</scope>
    <source>
        <strain evidence="4 5">CBS 101986</strain>
    </source>
</reference>
<dbReference type="Gene3D" id="3.80.10.10">
    <property type="entry name" value="Ribonuclease Inhibitor"/>
    <property type="match status" value="2"/>
</dbReference>
<dbReference type="SUPFAM" id="SSF81383">
    <property type="entry name" value="F-box domain"/>
    <property type="match status" value="1"/>
</dbReference>
<feature type="compositionally biased region" description="Acidic residues" evidence="1">
    <location>
        <begin position="553"/>
        <end position="577"/>
    </location>
</feature>
<evidence type="ECO:0008006" key="6">
    <source>
        <dbReference type="Google" id="ProtNLM"/>
    </source>
</evidence>
<feature type="region of interest" description="Disordered" evidence="1">
    <location>
        <begin position="874"/>
        <end position="907"/>
    </location>
</feature>
<protein>
    <recommendedName>
        <fullName evidence="6">F-box domain-containing protein</fullName>
    </recommendedName>
</protein>
<evidence type="ECO:0000259" key="3">
    <source>
        <dbReference type="Pfam" id="PF25372"/>
    </source>
</evidence>
<feature type="compositionally biased region" description="Low complexity" evidence="1">
    <location>
        <begin position="930"/>
        <end position="946"/>
    </location>
</feature>
<evidence type="ECO:0000313" key="5">
    <source>
        <dbReference type="Proteomes" id="UP000567179"/>
    </source>
</evidence>
<feature type="compositionally biased region" description="Basic and acidic residues" evidence="1">
    <location>
        <begin position="615"/>
        <end position="624"/>
    </location>
</feature>
<dbReference type="InterPro" id="IPR057207">
    <property type="entry name" value="FBXL15_LRR"/>
</dbReference>
<dbReference type="SUPFAM" id="SSF52047">
    <property type="entry name" value="RNI-like"/>
    <property type="match status" value="1"/>
</dbReference>
<name>A0A8H5F3T3_9AGAR</name>
<feature type="region of interest" description="Disordered" evidence="1">
    <location>
        <begin position="551"/>
        <end position="582"/>
    </location>
</feature>
<dbReference type="GO" id="GO:0019005">
    <property type="term" value="C:SCF ubiquitin ligase complex"/>
    <property type="evidence" value="ECO:0007669"/>
    <property type="project" value="TreeGrafter"/>
</dbReference>
<dbReference type="Pfam" id="PF25372">
    <property type="entry name" value="DUF7885"/>
    <property type="match status" value="2"/>
</dbReference>
<feature type="compositionally biased region" description="Basic residues" evidence="1">
    <location>
        <begin position="680"/>
        <end position="697"/>
    </location>
</feature>
<dbReference type="EMBL" id="JAACJJ010000028">
    <property type="protein sequence ID" value="KAF5322527.1"/>
    <property type="molecule type" value="Genomic_DNA"/>
</dbReference>
<dbReference type="SMART" id="SM00367">
    <property type="entry name" value="LRR_CC"/>
    <property type="match status" value="10"/>
</dbReference>
<dbReference type="InterPro" id="IPR001810">
    <property type="entry name" value="F-box_dom"/>
</dbReference>
<feature type="domain" description="F-box/LRR-repeat protein 15-like leucin rich repeat" evidence="3">
    <location>
        <begin position="387"/>
        <end position="499"/>
    </location>
</feature>
<feature type="region of interest" description="Disordered" evidence="1">
    <location>
        <begin position="1"/>
        <end position="21"/>
    </location>
</feature>
<feature type="region of interest" description="Disordered" evidence="1">
    <location>
        <begin position="920"/>
        <end position="946"/>
    </location>
</feature>
<dbReference type="GO" id="GO:0031146">
    <property type="term" value="P:SCF-dependent proteasomal ubiquitin-dependent protein catabolic process"/>
    <property type="evidence" value="ECO:0007669"/>
    <property type="project" value="TreeGrafter"/>
</dbReference>
<evidence type="ECO:0000256" key="1">
    <source>
        <dbReference type="SAM" id="MobiDB-lite"/>
    </source>
</evidence>
<feature type="region of interest" description="Disordered" evidence="1">
    <location>
        <begin position="602"/>
        <end position="644"/>
    </location>
</feature>
<dbReference type="AlphaFoldDB" id="A0A8H5F3T3"/>
<feature type="compositionally biased region" description="Polar residues" evidence="1">
    <location>
        <begin position="840"/>
        <end position="853"/>
    </location>
</feature>
<dbReference type="PANTHER" id="PTHR13318">
    <property type="entry name" value="PARTNER OF PAIRED, ISOFORM B-RELATED"/>
    <property type="match status" value="1"/>
</dbReference>
<gene>
    <name evidence="4" type="ORF">D9619_000640</name>
</gene>
<feature type="compositionally biased region" description="Low complexity" evidence="1">
    <location>
        <begin position="664"/>
        <end position="676"/>
    </location>
</feature>
<proteinExistence type="predicted"/>
<organism evidence="4 5">
    <name type="scientific">Psilocybe cf. subviscida</name>
    <dbReference type="NCBI Taxonomy" id="2480587"/>
    <lineage>
        <taxon>Eukaryota</taxon>
        <taxon>Fungi</taxon>
        <taxon>Dikarya</taxon>
        <taxon>Basidiomycota</taxon>
        <taxon>Agaricomycotina</taxon>
        <taxon>Agaricomycetes</taxon>
        <taxon>Agaricomycetidae</taxon>
        <taxon>Agaricales</taxon>
        <taxon>Agaricineae</taxon>
        <taxon>Strophariaceae</taxon>
        <taxon>Psilocybe</taxon>
    </lineage>
</organism>
<sequence length="946" mass="104371">MVSLYKHHAPSTTSLSDDADDLDNEEDINQLTFYSNHQLVPAQWKHSHIVQRPAAVYSPISTIPQEILIQIFKHLHSSKDIYSALRVSRMWCQCAVELLWHKPSFPKYNTISKMAKLLRKSDSTFTYARFIRRLNFLNHGPDFEDNAFSVFGRCDRLERLTLIGCKNLTGAMLAKILPMFSNLVAIDLTGVDNCTSDAIIGLASVASRLQGINISGCKQVTDPGIVALSQQCPLLRRVKLSGLVLITDVAISALATGCPMLLEIDLNGCKLITDVSVRLIWTNLLHMREMRLGHCDKLTDLAFPSPVRVDNEVNPFANARPDDLPPLIINRSFDNLRMLDLTACALITDSAVEGLVSHAPKIRNLVLSKCVLLTDKAVEKICRLGRHLHYLHLGHASKISDASVRLLARSCTRIRYIDFANCVLLTDMSVFELSALPKLRRVGLVRVNQLTDEAIYALGERHATLERIHLSYCDQISVMAIHFLLLKLHKLTHLSLTGVPSFRQAELQQFCREAPKDFNSTQRQAFCVFSGKGVSQLRAYLTELFDRITENNNTDDTEYEEEDEFDGEGYQEDETPEPEATFTTSQMQEQGYPRREMLFNPQAAPQPQSMPLPHQPHEFNFQRDRSHRPATLPAPPAQYQPLNIPVTPTAHHLQGATNSLNAQIQASSSNAVASSSRPPRTVRHGHSHGHGQGHGHSRTAADVLPIVESSQSSNTDLPSIVTPSHPGHPGAFHDNGAGFFRSYQDRAATGPSPRGHGALTPDLNYAEIGHGRGAQNAESTTTLATLRPIPPFAGPRERAPRRPSVSHVSPAPEPPHSESSRANSADNSENDMRRPVFSQPVPQSGPTNWPYQEPNVASAQELTASLQMALGTGAHADPRARREQFGSSDVLPQGSDSRGHGVRRNLRSTLHAAENYATNFLFGRGTPGDSNSNHGGSSSGSSSRPR</sequence>
<keyword evidence="5" id="KW-1185">Reference proteome</keyword>
<feature type="region of interest" description="Disordered" evidence="1">
    <location>
        <begin position="664"/>
        <end position="697"/>
    </location>
</feature>
<comment type="caution">
    <text evidence="4">The sequence shown here is derived from an EMBL/GenBank/DDBJ whole genome shotgun (WGS) entry which is preliminary data.</text>
</comment>
<dbReference type="InterPro" id="IPR032675">
    <property type="entry name" value="LRR_dom_sf"/>
</dbReference>
<feature type="region of interest" description="Disordered" evidence="1">
    <location>
        <begin position="709"/>
        <end position="853"/>
    </location>
</feature>